<organism evidence="7 8">
    <name type="scientific">Tilletiopsis washingtonensis</name>
    <dbReference type="NCBI Taxonomy" id="58919"/>
    <lineage>
        <taxon>Eukaryota</taxon>
        <taxon>Fungi</taxon>
        <taxon>Dikarya</taxon>
        <taxon>Basidiomycota</taxon>
        <taxon>Ustilaginomycotina</taxon>
        <taxon>Exobasidiomycetes</taxon>
        <taxon>Entylomatales</taxon>
        <taxon>Entylomatales incertae sedis</taxon>
        <taxon>Tilletiopsis</taxon>
    </lineage>
</organism>
<gene>
    <name evidence="7" type="ORF">FA09DRAFT_337030</name>
</gene>
<keyword evidence="3" id="KW-0677">Repeat</keyword>
<dbReference type="OrthoDB" id="412109at2759"/>
<evidence type="ECO:0000313" key="8">
    <source>
        <dbReference type="Proteomes" id="UP000245946"/>
    </source>
</evidence>
<protein>
    <recommendedName>
        <fullName evidence="9">NF-kappa-B inhibitor-like protein 1</fullName>
    </recommendedName>
</protein>
<feature type="compositionally biased region" description="Basic and acidic residues" evidence="6">
    <location>
        <begin position="24"/>
        <end position="38"/>
    </location>
</feature>
<sequence>MPEPARRSASPRRHRSRSPSRSAAAHDSDDASTSEERRQRRARRRARREAREARHAAEKEERRARRRRDAAAAAEQPSRLPDARGFGANLFAAERAERARHEEREWAAKLGDLLEEDEWGCGLGAGEEYVPHRWGGMRAMEEEDYAEHMRRGMHRRKAGPAPNTGSAAGTSSSAHTSAGGSAKPSRPVRGPAPAPRSTGPSAQELALASAHEAYSARWTALLDASKSGALRHADIAWPVPPTGLGPPDLSIAALRTFLVSPLPAPHPEPAERLRTALRRFHPDRFFSAAFWKRVEDEAEKKRIEEDVLRVAQGLSQLVAERRDP</sequence>
<feature type="region of interest" description="Disordered" evidence="6">
    <location>
        <begin position="1"/>
        <end position="87"/>
    </location>
</feature>
<dbReference type="GO" id="GO:0005634">
    <property type="term" value="C:nucleus"/>
    <property type="evidence" value="ECO:0007669"/>
    <property type="project" value="UniProtKB-SubCell"/>
</dbReference>
<dbReference type="GeneID" id="37271506"/>
<dbReference type="InterPro" id="IPR038753">
    <property type="entry name" value="NFKBIL1"/>
</dbReference>
<name>A0A316ZEN7_9BASI</name>
<reference evidence="7 8" key="1">
    <citation type="journal article" date="2018" name="Mol. Biol. Evol.">
        <title>Broad Genomic Sampling Reveals a Smut Pathogenic Ancestry of the Fungal Clade Ustilaginomycotina.</title>
        <authorList>
            <person name="Kijpornyongpan T."/>
            <person name="Mondo S.J."/>
            <person name="Barry K."/>
            <person name="Sandor L."/>
            <person name="Lee J."/>
            <person name="Lipzen A."/>
            <person name="Pangilinan J."/>
            <person name="LaButti K."/>
            <person name="Hainaut M."/>
            <person name="Henrissat B."/>
            <person name="Grigoriev I.V."/>
            <person name="Spatafora J.W."/>
            <person name="Aime M.C."/>
        </authorList>
    </citation>
    <scope>NUCLEOTIDE SEQUENCE [LARGE SCALE GENOMIC DNA]</scope>
    <source>
        <strain evidence="7 8">MCA 4186</strain>
    </source>
</reference>
<keyword evidence="4" id="KW-0040">ANK repeat</keyword>
<feature type="region of interest" description="Disordered" evidence="6">
    <location>
        <begin position="145"/>
        <end position="206"/>
    </location>
</feature>
<evidence type="ECO:0000256" key="1">
    <source>
        <dbReference type="ARBA" id="ARBA00004123"/>
    </source>
</evidence>
<dbReference type="PANTHER" id="PTHR15263:SF1">
    <property type="entry name" value="NF-KAPPA-B INHIBITOR-LIKE PROTEIN 1"/>
    <property type="match status" value="1"/>
</dbReference>
<dbReference type="RefSeq" id="XP_025600489.1">
    <property type="nucleotide sequence ID" value="XM_025743962.1"/>
</dbReference>
<evidence type="ECO:0000313" key="7">
    <source>
        <dbReference type="EMBL" id="PWO00211.1"/>
    </source>
</evidence>
<feature type="compositionally biased region" description="Low complexity" evidence="6">
    <location>
        <begin position="164"/>
        <end position="182"/>
    </location>
</feature>
<evidence type="ECO:0000256" key="3">
    <source>
        <dbReference type="ARBA" id="ARBA00022737"/>
    </source>
</evidence>
<feature type="compositionally biased region" description="Basic and acidic residues" evidence="6">
    <location>
        <begin position="49"/>
        <end position="63"/>
    </location>
</feature>
<dbReference type="Proteomes" id="UP000245946">
    <property type="component" value="Unassembled WGS sequence"/>
</dbReference>
<feature type="compositionally biased region" description="Basic residues" evidence="6">
    <location>
        <begin position="39"/>
        <end position="48"/>
    </location>
</feature>
<proteinExistence type="predicted"/>
<dbReference type="PANTHER" id="PTHR15263">
    <property type="entry name" value="I-KAPPA-B-LIKE PROTEIN IKBL"/>
    <property type="match status" value="1"/>
</dbReference>
<feature type="compositionally biased region" description="Basic residues" evidence="6">
    <location>
        <begin position="9"/>
        <end position="18"/>
    </location>
</feature>
<evidence type="ECO:0008006" key="9">
    <source>
        <dbReference type="Google" id="ProtNLM"/>
    </source>
</evidence>
<keyword evidence="2" id="KW-0597">Phosphoprotein</keyword>
<keyword evidence="5" id="KW-0539">Nucleus</keyword>
<comment type="subcellular location">
    <subcellularLocation>
        <location evidence="1">Nucleus</location>
    </subcellularLocation>
</comment>
<dbReference type="AlphaFoldDB" id="A0A316ZEN7"/>
<evidence type="ECO:0000256" key="5">
    <source>
        <dbReference type="ARBA" id="ARBA00023242"/>
    </source>
</evidence>
<accession>A0A316ZEN7</accession>
<evidence type="ECO:0000256" key="4">
    <source>
        <dbReference type="ARBA" id="ARBA00023043"/>
    </source>
</evidence>
<keyword evidence="8" id="KW-1185">Reference proteome</keyword>
<evidence type="ECO:0000256" key="6">
    <source>
        <dbReference type="SAM" id="MobiDB-lite"/>
    </source>
</evidence>
<dbReference type="STRING" id="58919.A0A316ZEN7"/>
<dbReference type="GO" id="GO:0043124">
    <property type="term" value="P:negative regulation of canonical NF-kappaB signal transduction"/>
    <property type="evidence" value="ECO:0007669"/>
    <property type="project" value="InterPro"/>
</dbReference>
<evidence type="ECO:0000256" key="2">
    <source>
        <dbReference type="ARBA" id="ARBA00022553"/>
    </source>
</evidence>
<dbReference type="EMBL" id="KZ819286">
    <property type="protein sequence ID" value="PWO00211.1"/>
    <property type="molecule type" value="Genomic_DNA"/>
</dbReference>